<evidence type="ECO:0000256" key="3">
    <source>
        <dbReference type="ARBA" id="ARBA00022801"/>
    </source>
</evidence>
<name>A0ABM1NAP3_NICVS</name>
<dbReference type="InterPro" id="IPR050079">
    <property type="entry name" value="DEAD_box_RNA_helicase"/>
</dbReference>
<feature type="region of interest" description="Disordered" evidence="8">
    <location>
        <begin position="426"/>
        <end position="522"/>
    </location>
</feature>
<evidence type="ECO:0000259" key="10">
    <source>
        <dbReference type="PROSITE" id="PS51194"/>
    </source>
</evidence>
<keyword evidence="2 7" id="KW-0547">Nucleotide-binding</keyword>
<dbReference type="PANTHER" id="PTHR47959:SF24">
    <property type="entry name" value="ATP-DEPENDENT RNA HELICASE"/>
    <property type="match status" value="1"/>
</dbReference>
<feature type="compositionally biased region" description="Basic and acidic residues" evidence="8">
    <location>
        <begin position="449"/>
        <end position="471"/>
    </location>
</feature>
<evidence type="ECO:0000256" key="1">
    <source>
        <dbReference type="ARBA" id="ARBA00012552"/>
    </source>
</evidence>
<feature type="compositionally biased region" description="Basic and acidic residues" evidence="8">
    <location>
        <begin position="478"/>
        <end position="522"/>
    </location>
</feature>
<dbReference type="SMART" id="SM00490">
    <property type="entry name" value="HELICc"/>
    <property type="match status" value="1"/>
</dbReference>
<dbReference type="InterPro" id="IPR001650">
    <property type="entry name" value="Helicase_C-like"/>
</dbReference>
<comment type="similarity">
    <text evidence="7">Belongs to the DEAD box helicase family.</text>
</comment>
<evidence type="ECO:0000313" key="12">
    <source>
        <dbReference type="Proteomes" id="UP000695000"/>
    </source>
</evidence>
<evidence type="ECO:0000256" key="7">
    <source>
        <dbReference type="RuleBase" id="RU000492"/>
    </source>
</evidence>
<dbReference type="EC" id="3.6.4.13" evidence="1"/>
<evidence type="ECO:0000259" key="9">
    <source>
        <dbReference type="PROSITE" id="PS51192"/>
    </source>
</evidence>
<dbReference type="InterPro" id="IPR000629">
    <property type="entry name" value="RNA-helicase_DEAD-box_CS"/>
</dbReference>
<dbReference type="PROSITE" id="PS51194">
    <property type="entry name" value="HELICASE_CTER"/>
    <property type="match status" value="1"/>
</dbReference>
<dbReference type="Pfam" id="PF00271">
    <property type="entry name" value="Helicase_C"/>
    <property type="match status" value="1"/>
</dbReference>
<dbReference type="InterPro" id="IPR014001">
    <property type="entry name" value="Helicase_ATP-bd"/>
</dbReference>
<evidence type="ECO:0000313" key="13">
    <source>
        <dbReference type="RefSeq" id="XP_017783893.1"/>
    </source>
</evidence>
<gene>
    <name evidence="13" type="primary">LOC108567758</name>
</gene>
<dbReference type="Pfam" id="PF00270">
    <property type="entry name" value="DEAD"/>
    <property type="match status" value="1"/>
</dbReference>
<keyword evidence="3 7" id="KW-0378">Hydrolase</keyword>
<keyword evidence="4 7" id="KW-0347">Helicase</keyword>
<dbReference type="Proteomes" id="UP000695000">
    <property type="component" value="Unplaced"/>
</dbReference>
<feature type="domain" description="Helicase ATP-binding" evidence="9">
    <location>
        <begin position="35"/>
        <end position="206"/>
    </location>
</feature>
<dbReference type="Gene3D" id="3.40.50.300">
    <property type="entry name" value="P-loop containing nucleotide triphosphate hydrolases"/>
    <property type="match status" value="2"/>
</dbReference>
<evidence type="ECO:0000256" key="5">
    <source>
        <dbReference type="ARBA" id="ARBA00022840"/>
    </source>
</evidence>
<reference evidence="13" key="1">
    <citation type="submission" date="2025-08" db="UniProtKB">
        <authorList>
            <consortium name="RefSeq"/>
        </authorList>
    </citation>
    <scope>IDENTIFICATION</scope>
    <source>
        <tissue evidence="13">Whole Larva</tissue>
    </source>
</reference>
<dbReference type="GO" id="GO:0004386">
    <property type="term" value="F:helicase activity"/>
    <property type="evidence" value="ECO:0007669"/>
    <property type="project" value="UniProtKB-KW"/>
</dbReference>
<dbReference type="PANTHER" id="PTHR47959">
    <property type="entry name" value="ATP-DEPENDENT RNA HELICASE RHLE-RELATED"/>
    <property type="match status" value="1"/>
</dbReference>
<feature type="short sequence motif" description="Q motif" evidence="6">
    <location>
        <begin position="4"/>
        <end position="32"/>
    </location>
</feature>
<sequence length="522" mass="58949">MSDVTFAKMKLSSWLIKQCASIGVKSPTLIQQNCIPQIMQGKDCIGAAKTGSGKTLAFALPILQKLCEDPYGIFALILTPTRELAFQIADQFAVFGKPMNLRHSVIVGGMDMVTQGQELAKKPHIVVATPGRLADHLDSCNTFSLKKIQFLVLDEADRLLGGNYDEHIQTIFQQLPKKKQSLFFSATITDTLEKLKGVTGNDVFLYEAPNDIATVEQLDQHYVLCPKDVRDGYLVQTIRAYREENEEGNVMIFTDSCRSCQVISMMLNEVGFENVALHGMIPQSQRLSSLAKFKSNTIKMLIATDVASRGLDIPTVQLVVNHFVPKIPKEYVHRVGRTARAGRGGKAITLVSPHEILLLQAIEEFIHMKLTEYTIDDTEVGKIYTQVAVTKSEASIKVDEKEFYEKKRVNQRKQWILEGLDPDEEEDKVEQEKKKRKRTKRLKNKSKKLKIDTENDVEDGKADGENTKGDQKQTSNEEDPRFKDFANKKSNIKIDKVKIKSKKTVDPRFKLNLSKKDNKIKK</sequence>
<dbReference type="PROSITE" id="PS51195">
    <property type="entry name" value="Q_MOTIF"/>
    <property type="match status" value="1"/>
</dbReference>
<dbReference type="InterPro" id="IPR027417">
    <property type="entry name" value="P-loop_NTPase"/>
</dbReference>
<dbReference type="CDD" id="cd18787">
    <property type="entry name" value="SF2_C_DEAD"/>
    <property type="match status" value="1"/>
</dbReference>
<dbReference type="SUPFAM" id="SSF52540">
    <property type="entry name" value="P-loop containing nucleoside triphosphate hydrolases"/>
    <property type="match status" value="1"/>
</dbReference>
<accession>A0ABM1NAP3</accession>
<dbReference type="InterPro" id="IPR011545">
    <property type="entry name" value="DEAD/DEAH_box_helicase_dom"/>
</dbReference>
<dbReference type="InterPro" id="IPR014014">
    <property type="entry name" value="RNA_helicase_DEAD_Q_motif"/>
</dbReference>
<keyword evidence="12" id="KW-1185">Reference proteome</keyword>
<dbReference type="PROSITE" id="PS51192">
    <property type="entry name" value="HELICASE_ATP_BIND_1"/>
    <property type="match status" value="1"/>
</dbReference>
<feature type="compositionally biased region" description="Basic residues" evidence="8">
    <location>
        <begin position="434"/>
        <end position="448"/>
    </location>
</feature>
<evidence type="ECO:0000256" key="4">
    <source>
        <dbReference type="ARBA" id="ARBA00022806"/>
    </source>
</evidence>
<organism evidence="12 13">
    <name type="scientific">Nicrophorus vespilloides</name>
    <name type="common">Boreal carrion beetle</name>
    <dbReference type="NCBI Taxonomy" id="110193"/>
    <lineage>
        <taxon>Eukaryota</taxon>
        <taxon>Metazoa</taxon>
        <taxon>Ecdysozoa</taxon>
        <taxon>Arthropoda</taxon>
        <taxon>Hexapoda</taxon>
        <taxon>Insecta</taxon>
        <taxon>Pterygota</taxon>
        <taxon>Neoptera</taxon>
        <taxon>Endopterygota</taxon>
        <taxon>Coleoptera</taxon>
        <taxon>Polyphaga</taxon>
        <taxon>Staphyliniformia</taxon>
        <taxon>Silphidae</taxon>
        <taxon>Nicrophorinae</taxon>
        <taxon>Nicrophorus</taxon>
    </lineage>
</organism>
<keyword evidence="5 7" id="KW-0067">ATP-binding</keyword>
<dbReference type="CDD" id="cd17955">
    <property type="entry name" value="DEADc_DDX49"/>
    <property type="match status" value="1"/>
</dbReference>
<evidence type="ECO:0000256" key="8">
    <source>
        <dbReference type="SAM" id="MobiDB-lite"/>
    </source>
</evidence>
<dbReference type="GeneID" id="108567758"/>
<protein>
    <recommendedName>
        <fullName evidence="1">RNA helicase</fullName>
        <ecNumber evidence="1">3.6.4.13</ecNumber>
    </recommendedName>
</protein>
<dbReference type="RefSeq" id="XP_017783893.1">
    <property type="nucleotide sequence ID" value="XM_017928404.1"/>
</dbReference>
<evidence type="ECO:0000259" key="11">
    <source>
        <dbReference type="PROSITE" id="PS51195"/>
    </source>
</evidence>
<evidence type="ECO:0000256" key="6">
    <source>
        <dbReference type="PROSITE-ProRule" id="PRU00552"/>
    </source>
</evidence>
<proteinExistence type="inferred from homology"/>
<feature type="domain" description="Helicase C-terminal" evidence="10">
    <location>
        <begin position="217"/>
        <end position="381"/>
    </location>
</feature>
<dbReference type="PROSITE" id="PS00039">
    <property type="entry name" value="DEAD_ATP_HELICASE"/>
    <property type="match status" value="1"/>
</dbReference>
<dbReference type="SMART" id="SM00487">
    <property type="entry name" value="DEXDc"/>
    <property type="match status" value="1"/>
</dbReference>
<feature type="domain" description="DEAD-box RNA helicase Q" evidence="11">
    <location>
        <begin position="4"/>
        <end position="32"/>
    </location>
</feature>
<evidence type="ECO:0000256" key="2">
    <source>
        <dbReference type="ARBA" id="ARBA00022741"/>
    </source>
</evidence>